<organism evidence="3">
    <name type="scientific">freshwater metagenome</name>
    <dbReference type="NCBI Taxonomy" id="449393"/>
    <lineage>
        <taxon>unclassified sequences</taxon>
        <taxon>metagenomes</taxon>
        <taxon>ecological metagenomes</taxon>
    </lineage>
</organism>
<sequence length="113" mass="12387">MTRKMGVRWHVREVMAARGMFNTSDLVGPLAERGVRLSREQVFRLVTQTPQRLNVEVLAALCDILECGPQDLLEVVVGHEQVKKAASGGGSATGGEVKQIKPVRARIRKPDGQ</sequence>
<dbReference type="InterPro" id="IPR001387">
    <property type="entry name" value="Cro/C1-type_HTH"/>
</dbReference>
<protein>
    <submittedName>
        <fullName evidence="3">Unannotated protein</fullName>
    </submittedName>
</protein>
<evidence type="ECO:0000259" key="2">
    <source>
        <dbReference type="Pfam" id="PF13443"/>
    </source>
</evidence>
<dbReference type="EMBL" id="CAEZXM010000058">
    <property type="protein sequence ID" value="CAB4684957.1"/>
    <property type="molecule type" value="Genomic_DNA"/>
</dbReference>
<accession>A0A6J6NFC8</accession>
<proteinExistence type="predicted"/>
<evidence type="ECO:0000313" key="3">
    <source>
        <dbReference type="EMBL" id="CAB4684957.1"/>
    </source>
</evidence>
<dbReference type="AlphaFoldDB" id="A0A6J6NFC8"/>
<evidence type="ECO:0000256" key="1">
    <source>
        <dbReference type="SAM" id="MobiDB-lite"/>
    </source>
</evidence>
<gene>
    <name evidence="3" type="ORF">UFOPK2366_00437</name>
</gene>
<name>A0A6J6NFC8_9ZZZZ</name>
<dbReference type="Pfam" id="PF13443">
    <property type="entry name" value="HTH_26"/>
    <property type="match status" value="1"/>
</dbReference>
<reference evidence="3" key="1">
    <citation type="submission" date="2020-05" db="EMBL/GenBank/DDBJ databases">
        <authorList>
            <person name="Chiriac C."/>
            <person name="Salcher M."/>
            <person name="Ghai R."/>
            <person name="Kavagutti S V."/>
        </authorList>
    </citation>
    <scope>NUCLEOTIDE SEQUENCE</scope>
</reference>
<feature type="region of interest" description="Disordered" evidence="1">
    <location>
        <begin position="85"/>
        <end position="113"/>
    </location>
</feature>
<feature type="domain" description="HTH cro/C1-type" evidence="2">
    <location>
        <begin position="11"/>
        <end position="76"/>
    </location>
</feature>